<dbReference type="Proteomes" id="UP000663879">
    <property type="component" value="Unassembled WGS sequence"/>
</dbReference>
<evidence type="ECO:0000313" key="1">
    <source>
        <dbReference type="EMBL" id="CAF1057954.1"/>
    </source>
</evidence>
<reference evidence="1" key="1">
    <citation type="submission" date="2021-02" db="EMBL/GenBank/DDBJ databases">
        <authorList>
            <person name="Nowell W R."/>
        </authorList>
    </citation>
    <scope>NUCLEOTIDE SEQUENCE</scope>
    <source>
        <strain evidence="1">Ploen Becks lab</strain>
    </source>
</reference>
<keyword evidence="2" id="KW-1185">Reference proteome</keyword>
<dbReference type="OrthoDB" id="6761209at2759"/>
<dbReference type="EMBL" id="CAJNOC010005643">
    <property type="protein sequence ID" value="CAF1057954.1"/>
    <property type="molecule type" value="Genomic_DNA"/>
</dbReference>
<accession>A0A814KYV2</accession>
<name>A0A814KYV2_9BILA</name>
<organism evidence="1 2">
    <name type="scientific">Brachionus calyciflorus</name>
    <dbReference type="NCBI Taxonomy" id="104777"/>
    <lineage>
        <taxon>Eukaryota</taxon>
        <taxon>Metazoa</taxon>
        <taxon>Spiralia</taxon>
        <taxon>Gnathifera</taxon>
        <taxon>Rotifera</taxon>
        <taxon>Eurotatoria</taxon>
        <taxon>Monogononta</taxon>
        <taxon>Pseudotrocha</taxon>
        <taxon>Ploima</taxon>
        <taxon>Brachionidae</taxon>
        <taxon>Brachionus</taxon>
    </lineage>
</organism>
<sequence>MIDLLLHNGDLVSETDVIECPFSDNHFVVAKLDIQKSPNILKQIECRNLSSVNILKINSLIEEIDFQQIRNYDDINEKWLYVKNKITEIIDYVAPLRKITVKNMNQFPWYDDYLIFLKHQKNAAYKRYTRTLSLNDKETYNSMNSLFNSYNEEKLIEYFKEKSMNDLKIQRNFPNTILRK</sequence>
<dbReference type="AlphaFoldDB" id="A0A814KYV2"/>
<gene>
    <name evidence="1" type="ORF">OXX778_LOCUS19146</name>
</gene>
<evidence type="ECO:0000313" key="2">
    <source>
        <dbReference type="Proteomes" id="UP000663879"/>
    </source>
</evidence>
<proteinExistence type="predicted"/>
<protein>
    <submittedName>
        <fullName evidence="1">Uncharacterized protein</fullName>
    </submittedName>
</protein>
<comment type="caution">
    <text evidence="1">The sequence shown here is derived from an EMBL/GenBank/DDBJ whole genome shotgun (WGS) entry which is preliminary data.</text>
</comment>